<organism evidence="3 4">
    <name type="scientific">Caenorhabditis angaria</name>
    <dbReference type="NCBI Taxonomy" id="860376"/>
    <lineage>
        <taxon>Eukaryota</taxon>
        <taxon>Metazoa</taxon>
        <taxon>Ecdysozoa</taxon>
        <taxon>Nematoda</taxon>
        <taxon>Chromadorea</taxon>
        <taxon>Rhabditida</taxon>
        <taxon>Rhabditina</taxon>
        <taxon>Rhabditomorpha</taxon>
        <taxon>Rhabditoidea</taxon>
        <taxon>Rhabditidae</taxon>
        <taxon>Peloderinae</taxon>
        <taxon>Caenorhabditis</taxon>
    </lineage>
</organism>
<proteinExistence type="predicted"/>
<protein>
    <recommendedName>
        <fullName evidence="5">Zinc finger PHD-type domain-containing protein</fullName>
    </recommendedName>
</protein>
<evidence type="ECO:0000256" key="2">
    <source>
        <dbReference type="SAM" id="MobiDB-lite"/>
    </source>
</evidence>
<evidence type="ECO:0000313" key="4">
    <source>
        <dbReference type="Proteomes" id="UP001152747"/>
    </source>
</evidence>
<feature type="compositionally biased region" description="Acidic residues" evidence="2">
    <location>
        <begin position="1"/>
        <end position="15"/>
    </location>
</feature>
<sequence length="882" mass="101825">MMTSKDDEDGAEAEEMNTPKRPAPENISNIPGAPAKKIDEKDKEISRLKNENVRLRQQVKKANEEMEIMKAMYSSKGDGSAPLLPPNILQQQLNDARGEIGRLKVEIERNSQWFQETLGKRDEELAKLHNELAEQRANLKKAENELENKEKETVQKNKDIFELRQRQEVNRQDTATLKRQLEAALREKKFERQKNPFSSLLNYTSRQKRFKAALISLIQIAEEEDFSELLNLIYKQAGEDDDLTIRTKMTPSEAMFIMNRVKMTKKGVEAMKSFLRHLGIADPFPSRADMDELEKEMMESAFIKVFTDPDGTVVGKVEDIKAFIEIRLKELAAEHKLIFDKVTGEDIHIAFFADKGGPTTKLVAVIINLKNPNSRYHIIPLGMFNGDDNADNMKKYLGDVLEQINNLESVEYEEDGKMVKRRVEHMLGGDLKFLSSCYGHFGGNCHDLCILCYANNEKNHNLAHIDLLKGEARTFDEYVKDAKNGTNSIYPDTEILFKRVKFENIIPPSLHIIMGLAHRYFFEYFLNLAASMDNPTSQPVTKLSLKKSHLNRISRNLSQQKAEIEEIKKEKGKMGKILETIDHFIAKKVDKVRNPPPHCSAKHCFYQDKKMKVTKKERLDIGRFECDGCQGFFHGICSGVFTSDDRDELHHPDNIHQCFSCRKWDLNKIRRDLVKKMDLTDVYVGNLENEYNSLNDEKTKLEDVYGGNGGYRKKLEQCWKENGADMSTYKQNFNGNQTYALLETKAIDEMFAIFPSTIQHEHLKAAAKNLGLLQSLCTSNIFDDDQHLAFETALNDFIEELKKAHPDDTITPKLHWLHKHVLPFVKLHHTWARACEQGIESMHAYANELMRHFASCRSKELQMYRVFKRMILNNRLSDKFRF</sequence>
<dbReference type="InterPro" id="IPR009689">
    <property type="entry name" value="DUF1280"/>
</dbReference>
<reference evidence="3" key="1">
    <citation type="submission" date="2022-11" db="EMBL/GenBank/DDBJ databases">
        <authorList>
            <person name="Kikuchi T."/>
        </authorList>
    </citation>
    <scope>NUCLEOTIDE SEQUENCE</scope>
    <source>
        <strain evidence="3">PS1010</strain>
    </source>
</reference>
<dbReference type="PANTHER" id="PTHR31424:SF3">
    <property type="entry name" value="RING-TYPE DOMAIN-CONTAINING PROTEIN"/>
    <property type="match status" value="1"/>
</dbReference>
<dbReference type="OrthoDB" id="5874885at2759"/>
<accession>A0A9P1MXK2</accession>
<feature type="coiled-coil region" evidence="1">
    <location>
        <begin position="118"/>
        <end position="194"/>
    </location>
</feature>
<keyword evidence="1" id="KW-0175">Coiled coil</keyword>
<dbReference type="PANTHER" id="PTHR31424">
    <property type="entry name" value="PROTEIN CBG23806"/>
    <property type="match status" value="1"/>
</dbReference>
<feature type="region of interest" description="Disordered" evidence="2">
    <location>
        <begin position="1"/>
        <end position="45"/>
    </location>
</feature>
<dbReference type="Pfam" id="PF06918">
    <property type="entry name" value="DUF1280"/>
    <property type="match status" value="1"/>
</dbReference>
<evidence type="ECO:0000256" key="1">
    <source>
        <dbReference type="SAM" id="Coils"/>
    </source>
</evidence>
<keyword evidence="4" id="KW-1185">Reference proteome</keyword>
<comment type="caution">
    <text evidence="3">The sequence shown here is derived from an EMBL/GenBank/DDBJ whole genome shotgun (WGS) entry which is preliminary data.</text>
</comment>
<feature type="compositionally biased region" description="Basic and acidic residues" evidence="2">
    <location>
        <begin position="36"/>
        <end position="45"/>
    </location>
</feature>
<name>A0A9P1MXK2_9PELO</name>
<evidence type="ECO:0000313" key="3">
    <source>
        <dbReference type="EMBL" id="CAI5439689.1"/>
    </source>
</evidence>
<evidence type="ECO:0008006" key="5">
    <source>
        <dbReference type="Google" id="ProtNLM"/>
    </source>
</evidence>
<dbReference type="AlphaFoldDB" id="A0A9P1MXK2"/>
<dbReference type="Proteomes" id="UP001152747">
    <property type="component" value="Unassembled WGS sequence"/>
</dbReference>
<gene>
    <name evidence="3" type="ORF">CAMP_LOCUS2326</name>
</gene>
<dbReference type="EMBL" id="CANHGI010000001">
    <property type="protein sequence ID" value="CAI5439689.1"/>
    <property type="molecule type" value="Genomic_DNA"/>
</dbReference>